<accession>Q0TW43</accession>
<proteinExistence type="predicted"/>
<name>Q0TW43_PHANO</name>
<dbReference type="KEGG" id="pno:SNOG_16359"/>
<gene>
    <name evidence="1" type="ORF">SNOG_16359</name>
</gene>
<reference evidence="2" key="1">
    <citation type="journal article" date="2007" name="Plant Cell">
        <title>Dothideomycete-plant interactions illuminated by genome sequencing and EST analysis of the wheat pathogen Stagonospora nodorum.</title>
        <authorList>
            <person name="Hane J.K."/>
            <person name="Lowe R.G."/>
            <person name="Solomon P.S."/>
            <person name="Tan K.C."/>
            <person name="Schoch C.L."/>
            <person name="Spatafora J.W."/>
            <person name="Crous P.W."/>
            <person name="Kodira C."/>
            <person name="Birren B.W."/>
            <person name="Galagan J.E."/>
            <person name="Torriani S.F."/>
            <person name="McDonald B.A."/>
            <person name="Oliver R.P."/>
        </authorList>
    </citation>
    <scope>NUCLEOTIDE SEQUENCE [LARGE SCALE GENOMIC DNA]</scope>
    <source>
        <strain evidence="2">SN15 / ATCC MYA-4574 / FGSC 10173</strain>
    </source>
</reference>
<dbReference type="Proteomes" id="UP000001055">
    <property type="component" value="Unassembled WGS sequence"/>
</dbReference>
<sequence length="34" mass="3907">MRHKTSVIVFSETLSRYILAVAIHKADTTSNERM</sequence>
<dbReference type="InParanoid" id="Q0TW43"/>
<protein>
    <submittedName>
        <fullName evidence="1">Uncharacterized protein</fullName>
    </submittedName>
</protein>
<organism evidence="1 2">
    <name type="scientific">Phaeosphaeria nodorum (strain SN15 / ATCC MYA-4574 / FGSC 10173)</name>
    <name type="common">Glume blotch fungus</name>
    <name type="synonym">Parastagonospora nodorum</name>
    <dbReference type="NCBI Taxonomy" id="321614"/>
    <lineage>
        <taxon>Eukaryota</taxon>
        <taxon>Fungi</taxon>
        <taxon>Dikarya</taxon>
        <taxon>Ascomycota</taxon>
        <taxon>Pezizomycotina</taxon>
        <taxon>Dothideomycetes</taxon>
        <taxon>Pleosporomycetidae</taxon>
        <taxon>Pleosporales</taxon>
        <taxon>Pleosporineae</taxon>
        <taxon>Phaeosphaeriaceae</taxon>
        <taxon>Parastagonospora</taxon>
    </lineage>
</organism>
<dbReference type="RefSeq" id="XP_001806482.1">
    <property type="nucleotide sequence ID" value="XM_001806430.1"/>
</dbReference>
<evidence type="ECO:0000313" key="1">
    <source>
        <dbReference type="EMBL" id="EAT76345.1"/>
    </source>
</evidence>
<evidence type="ECO:0000313" key="2">
    <source>
        <dbReference type="Proteomes" id="UP000001055"/>
    </source>
</evidence>
<dbReference type="GeneID" id="5983413"/>
<dbReference type="EMBL" id="CH445369">
    <property type="protein sequence ID" value="EAT76345.1"/>
    <property type="molecule type" value="Genomic_DNA"/>
</dbReference>
<dbReference type="AlphaFoldDB" id="Q0TW43"/>